<keyword evidence="3" id="KW-1185">Reference proteome</keyword>
<gene>
    <name evidence="2" type="ORF">E2C01_008195</name>
</gene>
<name>A0A5B7D257_PORTR</name>
<evidence type="ECO:0000313" key="2">
    <source>
        <dbReference type="EMBL" id="MPC15405.1"/>
    </source>
</evidence>
<dbReference type="Proteomes" id="UP000324222">
    <property type="component" value="Unassembled WGS sequence"/>
</dbReference>
<feature type="compositionally biased region" description="Polar residues" evidence="1">
    <location>
        <begin position="62"/>
        <end position="75"/>
    </location>
</feature>
<organism evidence="2 3">
    <name type="scientific">Portunus trituberculatus</name>
    <name type="common">Swimming crab</name>
    <name type="synonym">Neptunus trituberculatus</name>
    <dbReference type="NCBI Taxonomy" id="210409"/>
    <lineage>
        <taxon>Eukaryota</taxon>
        <taxon>Metazoa</taxon>
        <taxon>Ecdysozoa</taxon>
        <taxon>Arthropoda</taxon>
        <taxon>Crustacea</taxon>
        <taxon>Multicrustacea</taxon>
        <taxon>Malacostraca</taxon>
        <taxon>Eumalacostraca</taxon>
        <taxon>Eucarida</taxon>
        <taxon>Decapoda</taxon>
        <taxon>Pleocyemata</taxon>
        <taxon>Brachyura</taxon>
        <taxon>Eubrachyura</taxon>
        <taxon>Portunoidea</taxon>
        <taxon>Portunidae</taxon>
        <taxon>Portuninae</taxon>
        <taxon>Portunus</taxon>
    </lineage>
</organism>
<comment type="caution">
    <text evidence="2">The sequence shown here is derived from an EMBL/GenBank/DDBJ whole genome shotgun (WGS) entry which is preliminary data.</text>
</comment>
<proteinExistence type="predicted"/>
<reference evidence="2 3" key="1">
    <citation type="submission" date="2019-05" db="EMBL/GenBank/DDBJ databases">
        <title>Another draft genome of Portunus trituberculatus and its Hox gene families provides insights of decapod evolution.</title>
        <authorList>
            <person name="Jeong J.-H."/>
            <person name="Song I."/>
            <person name="Kim S."/>
            <person name="Choi T."/>
            <person name="Kim D."/>
            <person name="Ryu S."/>
            <person name="Kim W."/>
        </authorList>
    </citation>
    <scope>NUCLEOTIDE SEQUENCE [LARGE SCALE GENOMIC DNA]</scope>
    <source>
        <tissue evidence="2">Muscle</tissue>
    </source>
</reference>
<feature type="compositionally biased region" description="Low complexity" evidence="1">
    <location>
        <begin position="76"/>
        <end position="85"/>
    </location>
</feature>
<protein>
    <submittedName>
        <fullName evidence="2">Uncharacterized protein</fullName>
    </submittedName>
</protein>
<feature type="region of interest" description="Disordered" evidence="1">
    <location>
        <begin position="55"/>
        <end position="126"/>
    </location>
</feature>
<dbReference type="EMBL" id="VSRR010000424">
    <property type="protein sequence ID" value="MPC15405.1"/>
    <property type="molecule type" value="Genomic_DNA"/>
</dbReference>
<accession>A0A5B7D257</accession>
<evidence type="ECO:0000256" key="1">
    <source>
        <dbReference type="SAM" id="MobiDB-lite"/>
    </source>
</evidence>
<feature type="compositionally biased region" description="Basic and acidic residues" evidence="1">
    <location>
        <begin position="113"/>
        <end position="126"/>
    </location>
</feature>
<sequence length="126" mass="14155">METVYNVTRGSWRRRSYSKTRPIPVVIVAVCIVNEPRHPRCGAASSYCSSKAKLRHAPQRSVKYSSSSLPVTSFASDDNLNNNNYDIHHHHHHHNNNKINNSSITEAGNASLDRGRAGGREADRYE</sequence>
<evidence type="ECO:0000313" key="3">
    <source>
        <dbReference type="Proteomes" id="UP000324222"/>
    </source>
</evidence>
<dbReference type="AlphaFoldDB" id="A0A5B7D257"/>